<name>A0A9D9GT96_9FIRM</name>
<dbReference type="SUPFAM" id="SSF53474">
    <property type="entry name" value="alpha/beta-Hydrolases"/>
    <property type="match status" value="1"/>
</dbReference>
<feature type="domain" description="Serine aminopeptidase S33" evidence="2">
    <location>
        <begin position="59"/>
        <end position="194"/>
    </location>
</feature>
<proteinExistence type="predicted"/>
<dbReference type="InterPro" id="IPR022742">
    <property type="entry name" value="Hydrolase_4"/>
</dbReference>
<dbReference type="PANTHER" id="PTHR22946:SF9">
    <property type="entry name" value="POLYKETIDE TRANSFERASE AF380"/>
    <property type="match status" value="1"/>
</dbReference>
<dbReference type="Gene3D" id="3.40.50.1820">
    <property type="entry name" value="alpha/beta hydrolase"/>
    <property type="match status" value="1"/>
</dbReference>
<evidence type="ECO:0000259" key="2">
    <source>
        <dbReference type="Pfam" id="PF12146"/>
    </source>
</evidence>
<reference evidence="3" key="2">
    <citation type="journal article" date="2021" name="PeerJ">
        <title>Extensive microbial diversity within the chicken gut microbiome revealed by metagenomics and culture.</title>
        <authorList>
            <person name="Gilroy R."/>
            <person name="Ravi A."/>
            <person name="Getino M."/>
            <person name="Pursley I."/>
            <person name="Horton D.L."/>
            <person name="Alikhan N.F."/>
            <person name="Baker D."/>
            <person name="Gharbi K."/>
            <person name="Hall N."/>
            <person name="Watson M."/>
            <person name="Adriaenssens E.M."/>
            <person name="Foster-Nyarko E."/>
            <person name="Jarju S."/>
            <person name="Secka A."/>
            <person name="Antonio M."/>
            <person name="Oren A."/>
            <person name="Chaudhuri R.R."/>
            <person name="La Ragione R."/>
            <person name="Hildebrand F."/>
            <person name="Pallen M.J."/>
        </authorList>
    </citation>
    <scope>NUCLEOTIDE SEQUENCE</scope>
    <source>
        <strain evidence="3">17113</strain>
    </source>
</reference>
<evidence type="ECO:0000313" key="4">
    <source>
        <dbReference type="Proteomes" id="UP000823634"/>
    </source>
</evidence>
<accession>A0A9D9GT96</accession>
<dbReference type="EMBL" id="JADINA010000022">
    <property type="protein sequence ID" value="MBO8426350.1"/>
    <property type="molecule type" value="Genomic_DNA"/>
</dbReference>
<reference evidence="3" key="1">
    <citation type="submission" date="2020-10" db="EMBL/GenBank/DDBJ databases">
        <authorList>
            <person name="Gilroy R."/>
        </authorList>
    </citation>
    <scope>NUCLEOTIDE SEQUENCE</scope>
    <source>
        <strain evidence="3">17113</strain>
    </source>
</reference>
<dbReference type="InterPro" id="IPR029058">
    <property type="entry name" value="AB_hydrolase_fold"/>
</dbReference>
<dbReference type="InterPro" id="IPR050261">
    <property type="entry name" value="FrsA_esterase"/>
</dbReference>
<dbReference type="GO" id="GO:0052689">
    <property type="term" value="F:carboxylic ester hydrolase activity"/>
    <property type="evidence" value="ECO:0007669"/>
    <property type="project" value="UniProtKB-ARBA"/>
</dbReference>
<gene>
    <name evidence="3" type="ORF">IAC61_03400</name>
</gene>
<protein>
    <submittedName>
        <fullName evidence="3">Alpha/beta fold hydrolase</fullName>
    </submittedName>
</protein>
<dbReference type="Pfam" id="PF12146">
    <property type="entry name" value="Hydrolase_4"/>
    <property type="match status" value="1"/>
</dbReference>
<dbReference type="AlphaFoldDB" id="A0A9D9GT96"/>
<dbReference type="Proteomes" id="UP000823634">
    <property type="component" value="Unassembled WGS sequence"/>
</dbReference>
<keyword evidence="1 3" id="KW-0378">Hydrolase</keyword>
<organism evidence="3 4">
    <name type="scientific">Candidatus Alloenteromonas pullistercoris</name>
    <dbReference type="NCBI Taxonomy" id="2840785"/>
    <lineage>
        <taxon>Bacteria</taxon>
        <taxon>Bacillati</taxon>
        <taxon>Bacillota</taxon>
        <taxon>Bacillota incertae sedis</taxon>
        <taxon>Candidatus Alloenteromonas</taxon>
    </lineage>
</organism>
<evidence type="ECO:0000256" key="1">
    <source>
        <dbReference type="ARBA" id="ARBA00022801"/>
    </source>
</evidence>
<evidence type="ECO:0000313" key="3">
    <source>
        <dbReference type="EMBL" id="MBO8426350.1"/>
    </source>
</evidence>
<dbReference type="PANTHER" id="PTHR22946">
    <property type="entry name" value="DIENELACTONE HYDROLASE DOMAIN-CONTAINING PROTEIN-RELATED"/>
    <property type="match status" value="1"/>
</dbReference>
<sequence>MIFDLLLSRGFKKAFGHRGDGLPTLAYPPISSFGPKTKPFSFLSEGRRLYGEVAYPKDKPLGLIVFFHGLGAGYTAYSQEIAFYAEAGYLVYAFDYMGCMQSEGTGMGDLGHPLLDQRAFFAFLNGQDEAKGLSRYSVGHSWGGFLSCAALLEPSFGVKAAVSFAGFYSIPDIVCHSAPALRKSKAKVARYFKKRYGEVGSLGLSDIAAISQKPILYIQGDEDDVVPFSENYKRLQGEKLPKGFVLLLSKGRGHQPYWVKESYRYFLEVFEKGRPADFDRDPEYVVDYGKLQHDDPIIMGKTLAFIKEIDKRDEAE</sequence>
<comment type="caution">
    <text evidence="3">The sequence shown here is derived from an EMBL/GenBank/DDBJ whole genome shotgun (WGS) entry which is preliminary data.</text>
</comment>